<accession>A0ABT9BQW5</accession>
<comment type="caution">
    <text evidence="1">The sequence shown here is derived from an EMBL/GenBank/DDBJ whole genome shotgun (WGS) entry which is preliminary data.</text>
</comment>
<proteinExistence type="predicted"/>
<evidence type="ECO:0000313" key="1">
    <source>
        <dbReference type="EMBL" id="MDO7883416.1"/>
    </source>
</evidence>
<keyword evidence="2" id="KW-1185">Reference proteome</keyword>
<dbReference type="EMBL" id="JAUQUB010000005">
    <property type="protein sequence ID" value="MDO7883416.1"/>
    <property type="molecule type" value="Genomic_DNA"/>
</dbReference>
<reference evidence="1 2" key="1">
    <citation type="submission" date="2023-07" db="EMBL/GenBank/DDBJ databases">
        <title>Protaetiibacter sp. nov WY-16 isolated from soil.</title>
        <authorList>
            <person name="Liu B."/>
            <person name="Wan Y."/>
        </authorList>
    </citation>
    <scope>NUCLEOTIDE SEQUENCE [LARGE SCALE GENOMIC DNA]</scope>
    <source>
        <strain evidence="1 2">WY-16</strain>
    </source>
</reference>
<sequence length="113" mass="12254">MSAPSAAWCELAELATLDELIIAGDALLRRQNPLADRPALLEAISRWGRRRGAVALAEAVQWVRPGTDSPQETRIRLVLLRAGLPEPQVNAVIADADGRFVALGDLVYLNSRS</sequence>
<evidence type="ECO:0000313" key="2">
    <source>
        <dbReference type="Proteomes" id="UP001241072"/>
    </source>
</evidence>
<name>A0ABT9BQW5_9MICO</name>
<protein>
    <submittedName>
        <fullName evidence="1">Uncharacterized protein</fullName>
    </submittedName>
</protein>
<dbReference type="Proteomes" id="UP001241072">
    <property type="component" value="Unassembled WGS sequence"/>
</dbReference>
<organism evidence="1 2">
    <name type="scientific">Antiquaquibacter soli</name>
    <dbReference type="NCBI Taxonomy" id="3064523"/>
    <lineage>
        <taxon>Bacteria</taxon>
        <taxon>Bacillati</taxon>
        <taxon>Actinomycetota</taxon>
        <taxon>Actinomycetes</taxon>
        <taxon>Micrococcales</taxon>
        <taxon>Microbacteriaceae</taxon>
        <taxon>Antiquaquibacter</taxon>
    </lineage>
</organism>
<gene>
    <name evidence="1" type="ORF">Q5716_14375</name>
</gene>